<feature type="compositionally biased region" description="Polar residues" evidence="9">
    <location>
        <begin position="37"/>
        <end position="49"/>
    </location>
</feature>
<evidence type="ECO:0000256" key="4">
    <source>
        <dbReference type="ARBA" id="ARBA00022989"/>
    </source>
</evidence>
<evidence type="ECO:0000256" key="9">
    <source>
        <dbReference type="SAM" id="MobiDB-lite"/>
    </source>
</evidence>
<reference evidence="12 13" key="1">
    <citation type="journal article" date="2023" name="Plants (Basel)">
        <title>Bridging the Gap: Combining Genomics and Transcriptomics Approaches to Understand Stylosanthes scabra, an Orphan Legume from the Brazilian Caatinga.</title>
        <authorList>
            <person name="Ferreira-Neto J.R.C."/>
            <person name="da Silva M.D."/>
            <person name="Binneck E."/>
            <person name="de Melo N.F."/>
            <person name="da Silva R.H."/>
            <person name="de Melo A.L.T.M."/>
            <person name="Pandolfi V."/>
            <person name="Bustamante F.O."/>
            <person name="Brasileiro-Vidal A.C."/>
            <person name="Benko-Iseppon A.M."/>
        </authorList>
    </citation>
    <scope>NUCLEOTIDE SEQUENCE [LARGE SCALE GENOMIC DNA]</scope>
    <source>
        <tissue evidence="12">Leaves</tissue>
    </source>
</reference>
<keyword evidence="3 10" id="KW-0812">Transmembrane</keyword>
<dbReference type="InterPro" id="IPR023408">
    <property type="entry name" value="MscS_beta-dom_sf"/>
</dbReference>
<dbReference type="InterPro" id="IPR016688">
    <property type="entry name" value="MscS-like_plants/fungi"/>
</dbReference>
<name>A0ABU6WR03_9FABA</name>
<evidence type="ECO:0000259" key="11">
    <source>
        <dbReference type="Pfam" id="PF00924"/>
    </source>
</evidence>
<evidence type="ECO:0000256" key="6">
    <source>
        <dbReference type="ARBA" id="ARBA00023136"/>
    </source>
</evidence>
<proteinExistence type="inferred from homology"/>
<keyword evidence="4 10" id="KW-1133">Transmembrane helix</keyword>
<dbReference type="PANTHER" id="PTHR31618:SF7">
    <property type="entry name" value="MECHANOSENSITIVE ION CHANNEL PROTEIN"/>
    <property type="match status" value="1"/>
</dbReference>
<evidence type="ECO:0000256" key="10">
    <source>
        <dbReference type="SAM" id="Phobius"/>
    </source>
</evidence>
<keyword evidence="5" id="KW-0813">Transport</keyword>
<keyword evidence="6 8" id="KW-0472">Membrane</keyword>
<feature type="domain" description="Mechanosensitive ion channel MscS" evidence="11">
    <location>
        <begin position="589"/>
        <end position="645"/>
    </location>
</feature>
<gene>
    <name evidence="12" type="ORF">PIB30_076289</name>
</gene>
<feature type="region of interest" description="Disordered" evidence="9">
    <location>
        <begin position="119"/>
        <end position="164"/>
    </location>
</feature>
<evidence type="ECO:0000256" key="5">
    <source>
        <dbReference type="ARBA" id="ARBA00023065"/>
    </source>
</evidence>
<evidence type="ECO:0000313" key="13">
    <source>
        <dbReference type="Proteomes" id="UP001341840"/>
    </source>
</evidence>
<feature type="compositionally biased region" description="Polar residues" evidence="9">
    <location>
        <begin position="72"/>
        <end position="90"/>
    </location>
</feature>
<feature type="transmembrane region" description="Helical" evidence="10">
    <location>
        <begin position="189"/>
        <end position="209"/>
    </location>
</feature>
<dbReference type="PANTHER" id="PTHR31618">
    <property type="entry name" value="MECHANOSENSITIVE ION CHANNEL PROTEIN 5"/>
    <property type="match status" value="1"/>
</dbReference>
<dbReference type="SUPFAM" id="SSF50182">
    <property type="entry name" value="Sm-like ribonucleoproteins"/>
    <property type="match status" value="1"/>
</dbReference>
<keyword evidence="13" id="KW-1185">Reference proteome</keyword>
<dbReference type="PIRSF" id="PIRSF017209">
    <property type="entry name" value="Memb_At2g17000_prd"/>
    <property type="match status" value="1"/>
</dbReference>
<dbReference type="Pfam" id="PF00924">
    <property type="entry name" value="MS_channel_2nd"/>
    <property type="match status" value="1"/>
</dbReference>
<feature type="transmembrane region" description="Helical" evidence="10">
    <location>
        <begin position="570"/>
        <end position="593"/>
    </location>
</feature>
<keyword evidence="5" id="KW-0406">Ion transport</keyword>
<sequence>MENGEEKGVATQRTVVGTKNEVVLRITDNTENVFSYSPQHNINTSSKGSPSKGFLDSSQNVELTTELQNLKNSSSSPVLSPTITTSTRSAGRSEFSKPKSRLVEPPHPIIAASFHEDKSQIKSFKSPARTPTTKKGTPNATPSRDVPITPRTPLIGTPMEEDDDEEEEEFYKTTNVEVSKKRSSKRWKFLFMFEWFGFVSIGGFFIASLAMERLRNSEIWGLELWKWCVLALVILCGRLVTGWFINAMVFLIERNFLFKKKVLYFVYGVQKSVQAFLWLGLVLMAWGLIFNDGVKRSRRVNRILDYITRALGSCLIGAALWLAKTLLIKLLASHFQSARFFDRIQESIFHQYILRTLSGPPLMEIAENVGKSSSSGRLSLKTLVRENGNQEKKEEVIDVDKLKKMKQEKVSALTMKGLINVIKSSGLTTIVPQSVDEDENEQVDSEITSELEAKAAANRIFSNVAKPGSKYIEKEDLLRFMTNEEVENLLPLFEGAVATGRIKRKSLKNWLVKVYKERQSLVHSLNDTKTAVDDLNLLASVVIAIVIIIVWLLIMGFLTTHVLLFISSQLLLAVFVFGNSAKTVFEAIIFIFVRHPFDVGDRCVIDGVQMTVEEMNILTTIFLRYDNEKISYPNSVLANKPISNFYRSPEMSESIEFAVDMSTPMESIAALKARIKSYLESKPQHWRPNHSIVVKDIENVDKMKMRLSVNHTINFQNYGDKSSRRSELLLELKKILEDLKIKYHLLPQEVHLLSYVNSENSTKQSVWR</sequence>
<dbReference type="Proteomes" id="UP001341840">
    <property type="component" value="Unassembled WGS sequence"/>
</dbReference>
<evidence type="ECO:0000256" key="1">
    <source>
        <dbReference type="ARBA" id="ARBA00004141"/>
    </source>
</evidence>
<accession>A0ABU6WR03</accession>
<protein>
    <recommendedName>
        <fullName evidence="8">Mechanosensitive ion channel protein</fullName>
    </recommendedName>
</protein>
<evidence type="ECO:0000256" key="2">
    <source>
        <dbReference type="ARBA" id="ARBA00008017"/>
    </source>
</evidence>
<feature type="transmembrane region" description="Helical" evidence="10">
    <location>
        <begin position="535"/>
        <end position="558"/>
    </location>
</feature>
<feature type="transmembrane region" description="Helical" evidence="10">
    <location>
        <begin position="229"/>
        <end position="252"/>
    </location>
</feature>
<comment type="similarity">
    <text evidence="2 8">Belongs to the MscS (TC 1.A.23) family.</text>
</comment>
<organism evidence="12 13">
    <name type="scientific">Stylosanthes scabra</name>
    <dbReference type="NCBI Taxonomy" id="79078"/>
    <lineage>
        <taxon>Eukaryota</taxon>
        <taxon>Viridiplantae</taxon>
        <taxon>Streptophyta</taxon>
        <taxon>Embryophyta</taxon>
        <taxon>Tracheophyta</taxon>
        <taxon>Spermatophyta</taxon>
        <taxon>Magnoliopsida</taxon>
        <taxon>eudicotyledons</taxon>
        <taxon>Gunneridae</taxon>
        <taxon>Pentapetalae</taxon>
        <taxon>rosids</taxon>
        <taxon>fabids</taxon>
        <taxon>Fabales</taxon>
        <taxon>Fabaceae</taxon>
        <taxon>Papilionoideae</taxon>
        <taxon>50 kb inversion clade</taxon>
        <taxon>dalbergioids sensu lato</taxon>
        <taxon>Dalbergieae</taxon>
        <taxon>Pterocarpus clade</taxon>
        <taxon>Stylosanthes</taxon>
    </lineage>
</organism>
<dbReference type="InterPro" id="IPR010920">
    <property type="entry name" value="LSM_dom_sf"/>
</dbReference>
<evidence type="ECO:0000256" key="8">
    <source>
        <dbReference type="PIRNR" id="PIRNR017209"/>
    </source>
</evidence>
<comment type="caution">
    <text evidence="12">The sequence shown here is derived from an EMBL/GenBank/DDBJ whole genome shotgun (WGS) entry which is preliminary data.</text>
</comment>
<feature type="compositionally biased region" description="Polar residues" evidence="9">
    <location>
        <begin position="129"/>
        <end position="142"/>
    </location>
</feature>
<feature type="transmembrane region" description="Helical" evidence="10">
    <location>
        <begin position="310"/>
        <end position="332"/>
    </location>
</feature>
<comment type="subcellular location">
    <subcellularLocation>
        <location evidence="1">Membrane</location>
        <topology evidence="1">Multi-pass membrane protein</topology>
    </subcellularLocation>
</comment>
<feature type="region of interest" description="Disordered" evidence="9">
    <location>
        <begin position="37"/>
        <end position="56"/>
    </location>
</feature>
<feature type="transmembrane region" description="Helical" evidence="10">
    <location>
        <begin position="273"/>
        <end position="290"/>
    </location>
</feature>
<dbReference type="InterPro" id="IPR006685">
    <property type="entry name" value="MscS_channel_2nd"/>
</dbReference>
<keyword evidence="7" id="KW-0407">Ion channel</keyword>
<feature type="compositionally biased region" description="Basic and acidic residues" evidence="9">
    <location>
        <begin position="94"/>
        <end position="103"/>
    </location>
</feature>
<evidence type="ECO:0000256" key="7">
    <source>
        <dbReference type="ARBA" id="ARBA00023303"/>
    </source>
</evidence>
<evidence type="ECO:0000313" key="12">
    <source>
        <dbReference type="EMBL" id="MED6187420.1"/>
    </source>
</evidence>
<dbReference type="Gene3D" id="2.30.30.60">
    <property type="match status" value="1"/>
</dbReference>
<feature type="region of interest" description="Disordered" evidence="9">
    <location>
        <begin position="72"/>
        <end position="103"/>
    </location>
</feature>
<dbReference type="EMBL" id="JASCZI010182238">
    <property type="protein sequence ID" value="MED6187420.1"/>
    <property type="molecule type" value="Genomic_DNA"/>
</dbReference>
<evidence type="ECO:0000256" key="3">
    <source>
        <dbReference type="ARBA" id="ARBA00022692"/>
    </source>
</evidence>